<protein>
    <submittedName>
        <fullName evidence="6">DoxX family protein</fullName>
    </submittedName>
</protein>
<keyword evidence="7" id="KW-1185">Reference proteome</keyword>
<comment type="subcellular location">
    <subcellularLocation>
        <location evidence="1">Membrane</location>
        <topology evidence="1">Multi-pass membrane protein</topology>
    </subcellularLocation>
</comment>
<dbReference type="RefSeq" id="WP_193430037.1">
    <property type="nucleotide sequence ID" value="NZ_CBCSIP010000251.1"/>
</dbReference>
<feature type="transmembrane region" description="Helical" evidence="5">
    <location>
        <begin position="120"/>
        <end position="137"/>
    </location>
</feature>
<feature type="transmembrane region" description="Helical" evidence="5">
    <location>
        <begin position="27"/>
        <end position="45"/>
    </location>
</feature>
<evidence type="ECO:0000256" key="2">
    <source>
        <dbReference type="ARBA" id="ARBA00022692"/>
    </source>
</evidence>
<dbReference type="EMBL" id="JAAIYO010000014">
    <property type="protein sequence ID" value="MBE4752865.1"/>
    <property type="molecule type" value="Genomic_DNA"/>
</dbReference>
<dbReference type="Proteomes" id="UP001516472">
    <property type="component" value="Unassembled WGS sequence"/>
</dbReference>
<evidence type="ECO:0000313" key="7">
    <source>
        <dbReference type="Proteomes" id="UP001516472"/>
    </source>
</evidence>
<reference evidence="6 7" key="1">
    <citation type="submission" date="2020-02" db="EMBL/GenBank/DDBJ databases">
        <authorList>
            <person name="Babadi Z.K."/>
            <person name="Risdian C."/>
            <person name="Ebrahimipour G.H."/>
            <person name="Wink J."/>
        </authorList>
    </citation>
    <scope>NUCLEOTIDE SEQUENCE [LARGE SCALE GENOMIC DNA]</scope>
    <source>
        <strain evidence="6 7">ZKHCc1 1396</strain>
    </source>
</reference>
<comment type="caution">
    <text evidence="6">The sequence shown here is derived from an EMBL/GenBank/DDBJ whole genome shotgun (WGS) entry which is preliminary data.</text>
</comment>
<keyword evidence="2 5" id="KW-0812">Transmembrane</keyword>
<evidence type="ECO:0000256" key="5">
    <source>
        <dbReference type="SAM" id="Phobius"/>
    </source>
</evidence>
<feature type="transmembrane region" description="Helical" evidence="5">
    <location>
        <begin position="57"/>
        <end position="77"/>
    </location>
</feature>
<keyword evidence="4 5" id="KW-0472">Membrane</keyword>
<name>A0ABR9PY57_9BACT</name>
<evidence type="ECO:0000256" key="4">
    <source>
        <dbReference type="ARBA" id="ARBA00023136"/>
    </source>
</evidence>
<keyword evidence="3 5" id="KW-1133">Transmembrane helix</keyword>
<gene>
    <name evidence="6" type="ORF">G4177_32410</name>
</gene>
<evidence type="ECO:0000256" key="3">
    <source>
        <dbReference type="ARBA" id="ARBA00022989"/>
    </source>
</evidence>
<dbReference type="Pfam" id="PF07681">
    <property type="entry name" value="DoxX"/>
    <property type="match status" value="1"/>
</dbReference>
<feature type="transmembrane region" description="Helical" evidence="5">
    <location>
        <begin position="89"/>
        <end position="114"/>
    </location>
</feature>
<accession>A0ABR9PY57</accession>
<evidence type="ECO:0000313" key="6">
    <source>
        <dbReference type="EMBL" id="MBE4752865.1"/>
    </source>
</evidence>
<sequence>MATSIPNASTTVEAPQKKSLARHLPTGARLLLGLVFFVFGLNGFFDFIPPPPNLDPASPGVAFGIAMKATGYLFWLVKGTEVVAGAMFLANRFVPLALALIAPVIVNIFLFHVFLEPSGVELSVVLLALEAYLAWSYRAAYRPMLAMRVTAGA</sequence>
<organism evidence="6 7">
    <name type="scientific">Corallococcus soli</name>
    <dbReference type="NCBI Taxonomy" id="2710757"/>
    <lineage>
        <taxon>Bacteria</taxon>
        <taxon>Pseudomonadati</taxon>
        <taxon>Myxococcota</taxon>
        <taxon>Myxococcia</taxon>
        <taxon>Myxococcales</taxon>
        <taxon>Cystobacterineae</taxon>
        <taxon>Myxococcaceae</taxon>
        <taxon>Corallococcus</taxon>
    </lineage>
</organism>
<evidence type="ECO:0000256" key="1">
    <source>
        <dbReference type="ARBA" id="ARBA00004141"/>
    </source>
</evidence>
<proteinExistence type="predicted"/>
<dbReference type="InterPro" id="IPR032808">
    <property type="entry name" value="DoxX"/>
</dbReference>